<keyword evidence="5 9" id="KW-1133">Transmembrane helix</keyword>
<dbReference type="PANTHER" id="PTHR42643">
    <property type="entry name" value="IONOTROPIC RECEPTOR 20A-RELATED"/>
    <property type="match status" value="1"/>
</dbReference>
<keyword evidence="8" id="KW-0325">Glycoprotein</keyword>
<dbReference type="EMBL" id="JAJSOF020000009">
    <property type="protein sequence ID" value="KAJ4445622.1"/>
    <property type="molecule type" value="Genomic_DNA"/>
</dbReference>
<evidence type="ECO:0000256" key="1">
    <source>
        <dbReference type="ARBA" id="ARBA00004651"/>
    </source>
</evidence>
<evidence type="ECO:0000256" key="2">
    <source>
        <dbReference type="ARBA" id="ARBA00008685"/>
    </source>
</evidence>
<feature type="transmembrane region" description="Helical" evidence="9">
    <location>
        <begin position="338"/>
        <end position="362"/>
    </location>
</feature>
<comment type="subcellular location">
    <subcellularLocation>
        <location evidence="1">Cell membrane</location>
        <topology evidence="1">Multi-pass membrane protein</topology>
    </subcellularLocation>
</comment>
<name>A0ABQ8TIP0_PERAM</name>
<dbReference type="InterPro" id="IPR001320">
    <property type="entry name" value="Iontro_rcpt_C"/>
</dbReference>
<keyword evidence="6 9" id="KW-0472">Membrane</keyword>
<organism evidence="12 13">
    <name type="scientific">Periplaneta americana</name>
    <name type="common">American cockroach</name>
    <name type="synonym">Blatta americana</name>
    <dbReference type="NCBI Taxonomy" id="6978"/>
    <lineage>
        <taxon>Eukaryota</taxon>
        <taxon>Metazoa</taxon>
        <taxon>Ecdysozoa</taxon>
        <taxon>Arthropoda</taxon>
        <taxon>Hexapoda</taxon>
        <taxon>Insecta</taxon>
        <taxon>Pterygota</taxon>
        <taxon>Neoptera</taxon>
        <taxon>Polyneoptera</taxon>
        <taxon>Dictyoptera</taxon>
        <taxon>Blattodea</taxon>
        <taxon>Blattoidea</taxon>
        <taxon>Blattidae</taxon>
        <taxon>Blattinae</taxon>
        <taxon>Periplaneta</taxon>
    </lineage>
</organism>
<comment type="similarity">
    <text evidence="2">Belongs to the glutamate-gated ion channel (TC 1.A.10.1) family.</text>
</comment>
<evidence type="ECO:0000256" key="8">
    <source>
        <dbReference type="ARBA" id="ARBA00023180"/>
    </source>
</evidence>
<proteinExistence type="inferred from homology"/>
<evidence type="ECO:0000256" key="9">
    <source>
        <dbReference type="SAM" id="Phobius"/>
    </source>
</evidence>
<evidence type="ECO:0000256" key="10">
    <source>
        <dbReference type="SAM" id="SignalP"/>
    </source>
</evidence>
<sequence>MRCGFFGLAIILIATAHDLQLECRRSLPNIARVVAAVQRHYHSNCIFLIALSKNSDPDLEEVTMLTDIGKHLSKKGVSNAIVRAEIYNYSLDAFQCPRNRPLNVILSTNKTNNSSLHQVSSFMGPVWLMFTDSMQQLHNLFLNVYISLDTEFLLAHSDANDRVTLYESYRIMTDTPYVWHVFGNWTAADGLSAPHLSVYDRRRNLQNSVFQATVTENPPMTVLEKNETSLIINGFVGKVWSTMQQDLNFSYSVLIRKPDQQEVDWDTFLTPFSRGVWLTTVVFLVVVALSLHVIGIYGSDAPFTFNNSLFYVYGLLCQQENVSLSGTDKSPQSFSCQLVFTTACVTAVVLLANYSATLISFLTIRHDRLPFKDLAGLLADGTYQFGTVKNSAEYFYYKTANDSFVRKLYRETMANDEANFPATKPEGLQRVCSSKYGFYMQHDSAVMFSKNLSCSVVRLPREDSVVSVSLVLNKASPYRNLFSHRQVCMMEETILRSMGTLNVDDYSPVALISGSQSRCRSAIFKRVRLVIR</sequence>
<dbReference type="SUPFAM" id="SSF53850">
    <property type="entry name" value="Periplasmic binding protein-like II"/>
    <property type="match status" value="1"/>
</dbReference>
<evidence type="ECO:0000256" key="6">
    <source>
        <dbReference type="ARBA" id="ARBA00023136"/>
    </source>
</evidence>
<feature type="transmembrane region" description="Helical" evidence="9">
    <location>
        <begin position="276"/>
        <end position="297"/>
    </location>
</feature>
<evidence type="ECO:0000313" key="13">
    <source>
        <dbReference type="Proteomes" id="UP001148838"/>
    </source>
</evidence>
<evidence type="ECO:0000313" key="12">
    <source>
        <dbReference type="EMBL" id="KAJ4445622.1"/>
    </source>
</evidence>
<dbReference type="Gene3D" id="1.10.287.70">
    <property type="match status" value="1"/>
</dbReference>
<feature type="domain" description="Ionotropic glutamate receptor C-terminal" evidence="11">
    <location>
        <begin position="276"/>
        <end position="429"/>
    </location>
</feature>
<keyword evidence="4 9" id="KW-0812">Transmembrane</keyword>
<accession>A0ABQ8TIP0</accession>
<comment type="caution">
    <text evidence="12">The sequence shown here is derived from an EMBL/GenBank/DDBJ whole genome shotgun (WGS) entry which is preliminary data.</text>
</comment>
<dbReference type="Proteomes" id="UP001148838">
    <property type="component" value="Unassembled WGS sequence"/>
</dbReference>
<gene>
    <name evidence="12" type="ORF">ANN_12304</name>
</gene>
<evidence type="ECO:0000256" key="7">
    <source>
        <dbReference type="ARBA" id="ARBA00023170"/>
    </source>
</evidence>
<dbReference type="PANTHER" id="PTHR42643:SF30">
    <property type="entry name" value="IONOTROPIC RECEPTOR 40A-RELATED"/>
    <property type="match status" value="1"/>
</dbReference>
<evidence type="ECO:0000256" key="5">
    <source>
        <dbReference type="ARBA" id="ARBA00022989"/>
    </source>
</evidence>
<keyword evidence="13" id="KW-1185">Reference proteome</keyword>
<reference evidence="12 13" key="1">
    <citation type="journal article" date="2022" name="Allergy">
        <title>Genome assembly and annotation of Periplaneta americana reveal a comprehensive cockroach allergen profile.</title>
        <authorList>
            <person name="Wang L."/>
            <person name="Xiong Q."/>
            <person name="Saelim N."/>
            <person name="Wang L."/>
            <person name="Nong W."/>
            <person name="Wan A.T."/>
            <person name="Shi M."/>
            <person name="Liu X."/>
            <person name="Cao Q."/>
            <person name="Hui J.H.L."/>
            <person name="Sookrung N."/>
            <person name="Leung T.F."/>
            <person name="Tungtrongchitr A."/>
            <person name="Tsui S.K.W."/>
        </authorList>
    </citation>
    <scope>NUCLEOTIDE SEQUENCE [LARGE SCALE GENOMIC DNA]</scope>
    <source>
        <strain evidence="12">PWHHKU_190912</strain>
    </source>
</reference>
<keyword evidence="3" id="KW-1003">Cell membrane</keyword>
<evidence type="ECO:0000259" key="11">
    <source>
        <dbReference type="Pfam" id="PF00060"/>
    </source>
</evidence>
<keyword evidence="7" id="KW-0675">Receptor</keyword>
<evidence type="ECO:0000256" key="3">
    <source>
        <dbReference type="ARBA" id="ARBA00022475"/>
    </source>
</evidence>
<feature type="signal peptide" evidence="10">
    <location>
        <begin position="1"/>
        <end position="16"/>
    </location>
</feature>
<dbReference type="InterPro" id="IPR052192">
    <property type="entry name" value="Insect_Ionotropic_Sensory_Rcpt"/>
</dbReference>
<protein>
    <recommendedName>
        <fullName evidence="11">Ionotropic glutamate receptor C-terminal domain-containing protein</fullName>
    </recommendedName>
</protein>
<dbReference type="Pfam" id="PF00060">
    <property type="entry name" value="Lig_chan"/>
    <property type="match status" value="1"/>
</dbReference>
<evidence type="ECO:0000256" key="4">
    <source>
        <dbReference type="ARBA" id="ARBA00022692"/>
    </source>
</evidence>
<keyword evidence="10" id="KW-0732">Signal</keyword>
<feature type="chain" id="PRO_5045402091" description="Ionotropic glutamate receptor C-terminal domain-containing protein" evidence="10">
    <location>
        <begin position="17"/>
        <end position="532"/>
    </location>
</feature>